<proteinExistence type="predicted"/>
<dbReference type="InterPro" id="IPR024508">
    <property type="entry name" value="DUF3226"/>
</dbReference>
<dbReference type="EMBL" id="FNVA01000003">
    <property type="protein sequence ID" value="SEG25485.1"/>
    <property type="molecule type" value="Genomic_DNA"/>
</dbReference>
<dbReference type="OrthoDB" id="1805494at2"/>
<reference evidence="1 2" key="1">
    <citation type="submission" date="2016-10" db="EMBL/GenBank/DDBJ databases">
        <authorList>
            <person name="de Groot N.N."/>
        </authorList>
    </citation>
    <scope>NUCLEOTIDE SEQUENCE [LARGE SCALE GENOMIC DNA]</scope>
    <source>
        <strain evidence="1 2">DSM 22489</strain>
    </source>
</reference>
<gene>
    <name evidence="1" type="ORF">SAMN05421819_2398</name>
</gene>
<dbReference type="Proteomes" id="UP000236728">
    <property type="component" value="Unassembled WGS sequence"/>
</dbReference>
<dbReference type="Pfam" id="PF11536">
    <property type="entry name" value="DUF3226"/>
    <property type="match status" value="1"/>
</dbReference>
<dbReference type="RefSeq" id="WP_103933251.1">
    <property type="nucleotide sequence ID" value="NZ_FNVA01000003.1"/>
</dbReference>
<keyword evidence="2" id="KW-1185">Reference proteome</keyword>
<evidence type="ECO:0000313" key="1">
    <source>
        <dbReference type="EMBL" id="SEG25485.1"/>
    </source>
</evidence>
<sequence length="230" mass="25222">MATLPISPAGMEENISSQYVLLCEGGGDKNFFEELIRVRSLPSFYVTHPRTSIDPGGRSGFASRLRGLRLQHGFDRIKGIIVASDNDRDPAASFKEVRGQIHEAEYKAPNHPFTVSAGTPAVSIMMVPGAGLGQLETLCLEAIEDEWPKEFACASTYAACVGIEKWPNVGKRERAKLRALISHICQKDPNSSLSHLWHEKRELVIPLTHKCFDPISAYLSGFEAAVAEAS</sequence>
<name>A0A1H5YPK0_9BACT</name>
<accession>A0A1H5YPK0</accession>
<organism evidence="1 2">
    <name type="scientific">Bryocella elongata</name>
    <dbReference type="NCBI Taxonomy" id="863522"/>
    <lineage>
        <taxon>Bacteria</taxon>
        <taxon>Pseudomonadati</taxon>
        <taxon>Acidobacteriota</taxon>
        <taxon>Terriglobia</taxon>
        <taxon>Terriglobales</taxon>
        <taxon>Acidobacteriaceae</taxon>
        <taxon>Bryocella</taxon>
    </lineage>
</organism>
<protein>
    <recommendedName>
        <fullName evidence="3">DUF4276 family protein</fullName>
    </recommendedName>
</protein>
<dbReference type="AlphaFoldDB" id="A0A1H5YPK0"/>
<evidence type="ECO:0000313" key="2">
    <source>
        <dbReference type="Proteomes" id="UP000236728"/>
    </source>
</evidence>
<evidence type="ECO:0008006" key="3">
    <source>
        <dbReference type="Google" id="ProtNLM"/>
    </source>
</evidence>